<evidence type="ECO:0000256" key="1">
    <source>
        <dbReference type="SAM" id="MobiDB-lite"/>
    </source>
</evidence>
<feature type="region of interest" description="Disordered" evidence="1">
    <location>
        <begin position="75"/>
        <end position="97"/>
    </location>
</feature>
<gene>
    <name evidence="2" type="ORF">CSSPTR1EN2_LOCUS3854</name>
</gene>
<dbReference type="Proteomes" id="UP001497512">
    <property type="component" value="Chromosome 11"/>
</dbReference>
<evidence type="ECO:0000313" key="2">
    <source>
        <dbReference type="EMBL" id="CAK9197197.1"/>
    </source>
</evidence>
<name>A0ABP0TIV5_9BRYO</name>
<evidence type="ECO:0000313" key="3">
    <source>
        <dbReference type="Proteomes" id="UP001497512"/>
    </source>
</evidence>
<keyword evidence="3" id="KW-1185">Reference proteome</keyword>
<accession>A0ABP0TIV5</accession>
<protein>
    <submittedName>
        <fullName evidence="2">Uncharacterized protein</fullName>
    </submittedName>
</protein>
<sequence>MDFSQVLMKKNFSNLLKNCIPSYTFLISWSTSFLNIVRKVEAAWIDCPVTPILANQTGCSAPPLCYQLDAQVYGMSERQEEEQESPESPPGKPWSPI</sequence>
<proteinExistence type="predicted"/>
<organism evidence="2 3">
    <name type="scientific">Sphagnum troendelagicum</name>
    <dbReference type="NCBI Taxonomy" id="128251"/>
    <lineage>
        <taxon>Eukaryota</taxon>
        <taxon>Viridiplantae</taxon>
        <taxon>Streptophyta</taxon>
        <taxon>Embryophyta</taxon>
        <taxon>Bryophyta</taxon>
        <taxon>Sphagnophytina</taxon>
        <taxon>Sphagnopsida</taxon>
        <taxon>Sphagnales</taxon>
        <taxon>Sphagnaceae</taxon>
        <taxon>Sphagnum</taxon>
    </lineage>
</organism>
<feature type="compositionally biased region" description="Pro residues" evidence="1">
    <location>
        <begin position="87"/>
        <end position="97"/>
    </location>
</feature>
<dbReference type="EMBL" id="OZ019903">
    <property type="protein sequence ID" value="CAK9197197.1"/>
    <property type="molecule type" value="Genomic_DNA"/>
</dbReference>
<reference evidence="2" key="1">
    <citation type="submission" date="2024-02" db="EMBL/GenBank/DDBJ databases">
        <authorList>
            <consortium name="ELIXIR-Norway"/>
            <consortium name="Elixir Norway"/>
        </authorList>
    </citation>
    <scope>NUCLEOTIDE SEQUENCE</scope>
</reference>